<feature type="region of interest" description="Disordered" evidence="1">
    <location>
        <begin position="1"/>
        <end position="45"/>
    </location>
</feature>
<organism evidence="2">
    <name type="scientific">marine sediment metagenome</name>
    <dbReference type="NCBI Taxonomy" id="412755"/>
    <lineage>
        <taxon>unclassified sequences</taxon>
        <taxon>metagenomes</taxon>
        <taxon>ecological metagenomes</taxon>
    </lineage>
</organism>
<evidence type="ECO:0000313" key="2">
    <source>
        <dbReference type="EMBL" id="GAI62342.1"/>
    </source>
</evidence>
<name>X1Q1B2_9ZZZZ</name>
<reference evidence="2" key="1">
    <citation type="journal article" date="2014" name="Front. Microbiol.">
        <title>High frequency of phylogenetically diverse reductive dehalogenase-homologous genes in deep subseafloor sedimentary metagenomes.</title>
        <authorList>
            <person name="Kawai M."/>
            <person name="Futagami T."/>
            <person name="Toyoda A."/>
            <person name="Takaki Y."/>
            <person name="Nishi S."/>
            <person name="Hori S."/>
            <person name="Arai W."/>
            <person name="Tsubouchi T."/>
            <person name="Morono Y."/>
            <person name="Uchiyama I."/>
            <person name="Ito T."/>
            <person name="Fujiyama A."/>
            <person name="Inagaki F."/>
            <person name="Takami H."/>
        </authorList>
    </citation>
    <scope>NUCLEOTIDE SEQUENCE</scope>
    <source>
        <strain evidence="2">Expedition CK06-06</strain>
    </source>
</reference>
<dbReference type="AlphaFoldDB" id="X1Q1B2"/>
<protein>
    <submittedName>
        <fullName evidence="2">Uncharacterized protein</fullName>
    </submittedName>
</protein>
<proteinExistence type="predicted"/>
<dbReference type="EMBL" id="BARV01043347">
    <property type="protein sequence ID" value="GAI62342.1"/>
    <property type="molecule type" value="Genomic_DNA"/>
</dbReference>
<sequence length="45" mass="4708">MGDGMSSGWTAKGHKDNGQEGFPKKATHKKNSKENKAGSQGDAFG</sequence>
<evidence type="ECO:0000256" key="1">
    <source>
        <dbReference type="SAM" id="MobiDB-lite"/>
    </source>
</evidence>
<gene>
    <name evidence="2" type="ORF">S06H3_64750</name>
</gene>
<accession>X1Q1B2</accession>
<comment type="caution">
    <text evidence="2">The sequence shown here is derived from an EMBL/GenBank/DDBJ whole genome shotgun (WGS) entry which is preliminary data.</text>
</comment>